<dbReference type="SUPFAM" id="SSF55781">
    <property type="entry name" value="GAF domain-like"/>
    <property type="match status" value="1"/>
</dbReference>
<feature type="transmembrane region" description="Helical" evidence="10">
    <location>
        <begin position="141"/>
        <end position="162"/>
    </location>
</feature>
<dbReference type="GO" id="GO:0000155">
    <property type="term" value="F:phosphorelay sensor kinase activity"/>
    <property type="evidence" value="ECO:0007669"/>
    <property type="project" value="InterPro"/>
</dbReference>
<dbReference type="OrthoDB" id="110871at2"/>
<evidence type="ECO:0000256" key="10">
    <source>
        <dbReference type="SAM" id="Phobius"/>
    </source>
</evidence>
<comment type="caution">
    <text evidence="12">The sequence shown here is derived from an EMBL/GenBank/DDBJ whole genome shotgun (WGS) entry which is preliminary data.</text>
</comment>
<evidence type="ECO:0000256" key="2">
    <source>
        <dbReference type="ARBA" id="ARBA00012438"/>
    </source>
</evidence>
<dbReference type="EC" id="2.7.13.3" evidence="2"/>
<keyword evidence="10" id="KW-1133">Transmembrane helix</keyword>
<proteinExistence type="predicted"/>
<name>A0A841K0B4_9BACT</name>
<keyword evidence="8" id="KW-0902">Two-component regulatory system</keyword>
<protein>
    <recommendedName>
        <fullName evidence="2">histidine kinase</fullName>
        <ecNumber evidence="2">2.7.13.3</ecNumber>
    </recommendedName>
</protein>
<dbReference type="Pfam" id="PF00512">
    <property type="entry name" value="HisKA"/>
    <property type="match status" value="1"/>
</dbReference>
<keyword evidence="13" id="KW-1185">Reference proteome</keyword>
<dbReference type="SUPFAM" id="SSF55874">
    <property type="entry name" value="ATPase domain of HSP90 chaperone/DNA topoisomerase II/histidine kinase"/>
    <property type="match status" value="1"/>
</dbReference>
<feature type="coiled-coil region" evidence="9">
    <location>
        <begin position="246"/>
        <end position="273"/>
    </location>
</feature>
<dbReference type="InterPro" id="IPR036097">
    <property type="entry name" value="HisK_dim/P_sf"/>
</dbReference>
<reference evidence="12 13" key="1">
    <citation type="submission" date="2020-08" db="EMBL/GenBank/DDBJ databases">
        <title>Genomic Encyclopedia of Type Strains, Phase IV (KMG-IV): sequencing the most valuable type-strain genomes for metagenomic binning, comparative biology and taxonomic classification.</title>
        <authorList>
            <person name="Goeker M."/>
        </authorList>
    </citation>
    <scope>NUCLEOTIDE SEQUENCE [LARGE SCALE GENOMIC DNA]</scope>
    <source>
        <strain evidence="12 13">DSM 103733</strain>
    </source>
</reference>
<keyword evidence="4" id="KW-0808">Transferase</keyword>
<dbReference type="RefSeq" id="WP_050058170.1">
    <property type="nucleotide sequence ID" value="NZ_JACHEK010000009.1"/>
</dbReference>
<dbReference type="PANTHER" id="PTHR43065">
    <property type="entry name" value="SENSOR HISTIDINE KINASE"/>
    <property type="match status" value="1"/>
</dbReference>
<evidence type="ECO:0000313" key="12">
    <source>
        <dbReference type="EMBL" id="MBB6146395.1"/>
    </source>
</evidence>
<keyword evidence="6 12" id="KW-0418">Kinase</keyword>
<dbReference type="InterPro" id="IPR003661">
    <property type="entry name" value="HisK_dim/P_dom"/>
</dbReference>
<keyword evidence="9" id="KW-0175">Coiled coil</keyword>
<dbReference type="InterPro" id="IPR004358">
    <property type="entry name" value="Sig_transdc_His_kin-like_C"/>
</dbReference>
<feature type="transmembrane region" description="Helical" evidence="10">
    <location>
        <begin position="91"/>
        <end position="108"/>
    </location>
</feature>
<dbReference type="SMART" id="SM00388">
    <property type="entry name" value="HisKA"/>
    <property type="match status" value="1"/>
</dbReference>
<evidence type="ECO:0000256" key="7">
    <source>
        <dbReference type="ARBA" id="ARBA00022840"/>
    </source>
</evidence>
<feature type="transmembrane region" description="Helical" evidence="10">
    <location>
        <begin position="33"/>
        <end position="53"/>
    </location>
</feature>
<dbReference type="SMART" id="SM00387">
    <property type="entry name" value="HATPase_c"/>
    <property type="match status" value="1"/>
</dbReference>
<dbReference type="PANTHER" id="PTHR43065:SF10">
    <property type="entry name" value="PEROXIDE STRESS-ACTIVATED HISTIDINE KINASE MAK3"/>
    <property type="match status" value="1"/>
</dbReference>
<feature type="transmembrane region" description="Helical" evidence="10">
    <location>
        <begin position="168"/>
        <end position="189"/>
    </location>
</feature>
<keyword evidence="5" id="KW-0547">Nucleotide-binding</keyword>
<gene>
    <name evidence="12" type="ORF">HNQ77_004367</name>
</gene>
<dbReference type="GO" id="GO:0005524">
    <property type="term" value="F:ATP binding"/>
    <property type="evidence" value="ECO:0007669"/>
    <property type="project" value="UniProtKB-KW"/>
</dbReference>
<feature type="transmembrane region" description="Helical" evidence="10">
    <location>
        <begin position="6"/>
        <end position="26"/>
    </location>
</feature>
<comment type="catalytic activity">
    <reaction evidence="1">
        <text>ATP + protein L-histidine = ADP + protein N-phospho-L-histidine.</text>
        <dbReference type="EC" id="2.7.13.3"/>
    </reaction>
</comment>
<evidence type="ECO:0000313" key="13">
    <source>
        <dbReference type="Proteomes" id="UP000538666"/>
    </source>
</evidence>
<dbReference type="SUPFAM" id="SSF47384">
    <property type="entry name" value="Homodimeric domain of signal transducing histidine kinase"/>
    <property type="match status" value="1"/>
</dbReference>
<evidence type="ECO:0000256" key="3">
    <source>
        <dbReference type="ARBA" id="ARBA00022553"/>
    </source>
</evidence>
<feature type="transmembrane region" description="Helical" evidence="10">
    <location>
        <begin position="114"/>
        <end position="134"/>
    </location>
</feature>
<keyword evidence="10" id="KW-0472">Membrane</keyword>
<dbReference type="PRINTS" id="PR00344">
    <property type="entry name" value="BCTRLSENSOR"/>
</dbReference>
<dbReference type="Gene3D" id="3.30.565.10">
    <property type="entry name" value="Histidine kinase-like ATPase, C-terminal domain"/>
    <property type="match status" value="1"/>
</dbReference>
<evidence type="ECO:0000256" key="4">
    <source>
        <dbReference type="ARBA" id="ARBA00022679"/>
    </source>
</evidence>
<sequence>MEDYYRVPTLVLLGLLVAVFAALYARSRTQRRLLWLIGWTLVTARLAILTTIPEHNIAGRVAAESARMMAAIMFLGALSPVTFGNRIKIPYVIPFSIPLLFFAISTGLDPAPSGFLHFLNLLAVVAAIAIALDWGRRRHLLPIWFTVTWPILIGFPCLYLAYIDSNEMLLRLTHSGVSVVTALLVLAAYRRMSPGVIFTASGFLIWSLPLLLGFFASGDDPIWVPALRILNLMKVMTAVGMIVLVLEDEARENEAAQKRDRRARAEMEEYSKLDLSVEPHHDFGIHYKDVCHAISAASPYRQAVILLLDVEHHLRVAASCGINAALAAALDSFSIHLPIEELDRPRSKFRDVGTANIRRVDLRRWIQTGDELELQNFTDVSVIPIAARTGALQGILMLAALKDEESLLPEDLLPLELLVARVAAARENGLLLRRVTRSEKLAGIGQLAGGVAHELNNPLTVVMGYAELIQEISSEERIRRDASIIRSESHRMKQIIESLARFWKPSPSPVSSIAVPELLAEVESMRRGEYERRKIRFDVVFSAELPRIHANSDQMRQVLLQILDNASSSTDETQAELEKRIRLEAKRTDDRLQIVISNSGPGFSNPDKIFDPFFTVKPPGEAPGLALSLCYSIIREQGGDMSASNLHPCGAAVVVDLPIERSQNGVAPPSSPLPA</sequence>
<evidence type="ECO:0000259" key="11">
    <source>
        <dbReference type="PROSITE" id="PS50109"/>
    </source>
</evidence>
<feature type="transmembrane region" description="Helical" evidence="10">
    <location>
        <begin position="196"/>
        <end position="216"/>
    </location>
</feature>
<dbReference type="InterPro" id="IPR036890">
    <property type="entry name" value="HATPase_C_sf"/>
</dbReference>
<evidence type="ECO:0000256" key="8">
    <source>
        <dbReference type="ARBA" id="ARBA00023012"/>
    </source>
</evidence>
<evidence type="ECO:0000256" key="5">
    <source>
        <dbReference type="ARBA" id="ARBA00022741"/>
    </source>
</evidence>
<feature type="transmembrane region" description="Helical" evidence="10">
    <location>
        <begin position="65"/>
        <end position="84"/>
    </location>
</feature>
<dbReference type="Proteomes" id="UP000538666">
    <property type="component" value="Unassembled WGS sequence"/>
</dbReference>
<evidence type="ECO:0000256" key="6">
    <source>
        <dbReference type="ARBA" id="ARBA00022777"/>
    </source>
</evidence>
<keyword evidence="7" id="KW-0067">ATP-binding</keyword>
<accession>A0A841K0B4</accession>
<dbReference type="AlphaFoldDB" id="A0A841K0B4"/>
<dbReference type="EMBL" id="JACHEK010000009">
    <property type="protein sequence ID" value="MBB6146395.1"/>
    <property type="molecule type" value="Genomic_DNA"/>
</dbReference>
<dbReference type="PROSITE" id="PS50109">
    <property type="entry name" value="HIS_KIN"/>
    <property type="match status" value="1"/>
</dbReference>
<dbReference type="Gene3D" id="1.10.287.130">
    <property type="match status" value="1"/>
</dbReference>
<dbReference type="InterPro" id="IPR005467">
    <property type="entry name" value="His_kinase_dom"/>
</dbReference>
<dbReference type="CDD" id="cd00082">
    <property type="entry name" value="HisKA"/>
    <property type="match status" value="1"/>
</dbReference>
<organism evidence="12 13">
    <name type="scientific">Silvibacterium bohemicum</name>
    <dbReference type="NCBI Taxonomy" id="1577686"/>
    <lineage>
        <taxon>Bacteria</taxon>
        <taxon>Pseudomonadati</taxon>
        <taxon>Acidobacteriota</taxon>
        <taxon>Terriglobia</taxon>
        <taxon>Terriglobales</taxon>
        <taxon>Acidobacteriaceae</taxon>
        <taxon>Silvibacterium</taxon>
    </lineage>
</organism>
<keyword evidence="3" id="KW-0597">Phosphoprotein</keyword>
<feature type="domain" description="Histidine kinase" evidence="11">
    <location>
        <begin position="450"/>
        <end position="661"/>
    </location>
</feature>
<evidence type="ECO:0000256" key="1">
    <source>
        <dbReference type="ARBA" id="ARBA00000085"/>
    </source>
</evidence>
<dbReference type="InterPro" id="IPR003594">
    <property type="entry name" value="HATPase_dom"/>
</dbReference>
<keyword evidence="10" id="KW-0812">Transmembrane</keyword>
<evidence type="ECO:0000256" key="9">
    <source>
        <dbReference type="SAM" id="Coils"/>
    </source>
</evidence>
<dbReference type="Pfam" id="PF02518">
    <property type="entry name" value="HATPase_c"/>
    <property type="match status" value="1"/>
</dbReference>